<comment type="subcellular location">
    <subcellularLocation>
        <location evidence="4 14">Cytoplasm</location>
    </subcellularLocation>
</comment>
<dbReference type="GO" id="GO:0006298">
    <property type="term" value="P:mismatch repair"/>
    <property type="evidence" value="ECO:0007669"/>
    <property type="project" value="TreeGrafter"/>
</dbReference>
<keyword evidence="12 14" id="KW-0378">Hydrolase</keyword>
<evidence type="ECO:0000256" key="1">
    <source>
        <dbReference type="ARBA" id="ARBA00000077"/>
    </source>
</evidence>
<reference evidence="18 19" key="1">
    <citation type="submission" date="2018-05" db="EMBL/GenBank/DDBJ databases">
        <title>Kurthia sibirica genome sequence.</title>
        <authorList>
            <person name="Maclea K.S."/>
            <person name="Goen A.E."/>
        </authorList>
    </citation>
    <scope>NUCLEOTIDE SEQUENCE [LARGE SCALE GENOMIC DNA]</scope>
    <source>
        <strain evidence="18 19">ATCC 49154</strain>
    </source>
</reference>
<evidence type="ECO:0000256" key="3">
    <source>
        <dbReference type="ARBA" id="ARBA00004065"/>
    </source>
</evidence>
<evidence type="ECO:0000256" key="6">
    <source>
        <dbReference type="ARBA" id="ARBA00012180"/>
    </source>
</evidence>
<dbReference type="InterPro" id="IPR012337">
    <property type="entry name" value="RNaseH-like_sf"/>
</dbReference>
<protein>
    <recommendedName>
        <fullName evidence="7 14">Ribonuclease HII</fullName>
        <shortName evidence="14">RNase HII</shortName>
        <ecNumber evidence="6 14">3.1.26.4</ecNumber>
    </recommendedName>
</protein>
<comment type="catalytic activity">
    <reaction evidence="1 14 15 16">
        <text>Endonucleolytic cleavage to 5'-phosphomonoester.</text>
        <dbReference type="EC" id="3.1.26.4"/>
    </reaction>
</comment>
<evidence type="ECO:0000313" key="19">
    <source>
        <dbReference type="Proteomes" id="UP000245938"/>
    </source>
</evidence>
<keyword evidence="13 14" id="KW-0464">Manganese</keyword>
<dbReference type="AlphaFoldDB" id="A0A2U3AQU3"/>
<proteinExistence type="inferred from homology"/>
<organism evidence="18 19">
    <name type="scientific">Kurthia sibirica</name>
    <dbReference type="NCBI Taxonomy" id="202750"/>
    <lineage>
        <taxon>Bacteria</taxon>
        <taxon>Bacillati</taxon>
        <taxon>Bacillota</taxon>
        <taxon>Bacilli</taxon>
        <taxon>Bacillales</taxon>
        <taxon>Caryophanaceae</taxon>
        <taxon>Kurthia</taxon>
    </lineage>
</organism>
<evidence type="ECO:0000256" key="15">
    <source>
        <dbReference type="PROSITE-ProRule" id="PRU01319"/>
    </source>
</evidence>
<evidence type="ECO:0000256" key="16">
    <source>
        <dbReference type="RuleBase" id="RU003515"/>
    </source>
</evidence>
<dbReference type="SUPFAM" id="SSF53098">
    <property type="entry name" value="Ribonuclease H-like"/>
    <property type="match status" value="1"/>
</dbReference>
<keyword evidence="10 14" id="KW-0479">Metal-binding</keyword>
<dbReference type="EC" id="3.1.26.4" evidence="6 14"/>
<dbReference type="NCBIfam" id="NF000594">
    <property type="entry name" value="PRK00015.1-1"/>
    <property type="match status" value="1"/>
</dbReference>
<evidence type="ECO:0000256" key="13">
    <source>
        <dbReference type="ARBA" id="ARBA00023211"/>
    </source>
</evidence>
<feature type="domain" description="RNase H type-2" evidence="17">
    <location>
        <begin position="69"/>
        <end position="256"/>
    </location>
</feature>
<dbReference type="EMBL" id="QFVR01000001">
    <property type="protein sequence ID" value="PWI26879.1"/>
    <property type="molecule type" value="Genomic_DNA"/>
</dbReference>
<dbReference type="Pfam" id="PF01351">
    <property type="entry name" value="RNase_HII"/>
    <property type="match status" value="1"/>
</dbReference>
<dbReference type="PANTHER" id="PTHR10954">
    <property type="entry name" value="RIBONUCLEASE H2 SUBUNIT A"/>
    <property type="match status" value="1"/>
</dbReference>
<name>A0A2U3AQU3_9BACL</name>
<feature type="binding site" evidence="14 15">
    <location>
        <position position="168"/>
    </location>
    <ligand>
        <name>a divalent metal cation</name>
        <dbReference type="ChEBI" id="CHEBI:60240"/>
    </ligand>
</feature>
<dbReference type="InterPro" id="IPR001352">
    <property type="entry name" value="RNase_HII/HIII"/>
</dbReference>
<dbReference type="Gene3D" id="3.30.420.10">
    <property type="entry name" value="Ribonuclease H-like superfamily/Ribonuclease H"/>
    <property type="match status" value="1"/>
</dbReference>
<keyword evidence="11 14" id="KW-0255">Endonuclease</keyword>
<evidence type="ECO:0000256" key="4">
    <source>
        <dbReference type="ARBA" id="ARBA00004496"/>
    </source>
</evidence>
<feature type="binding site" evidence="14 15">
    <location>
        <position position="76"/>
    </location>
    <ligand>
        <name>a divalent metal cation</name>
        <dbReference type="ChEBI" id="CHEBI:60240"/>
    </ligand>
</feature>
<dbReference type="RefSeq" id="WP_109304502.1">
    <property type="nucleotide sequence ID" value="NZ_BJUF01000001.1"/>
</dbReference>
<dbReference type="GO" id="GO:0004523">
    <property type="term" value="F:RNA-DNA hybrid ribonuclease activity"/>
    <property type="evidence" value="ECO:0007669"/>
    <property type="project" value="UniProtKB-UniRule"/>
</dbReference>
<evidence type="ECO:0000313" key="18">
    <source>
        <dbReference type="EMBL" id="PWI26879.1"/>
    </source>
</evidence>
<evidence type="ECO:0000256" key="8">
    <source>
        <dbReference type="ARBA" id="ARBA00022490"/>
    </source>
</evidence>
<feature type="binding site" evidence="14 15">
    <location>
        <position position="75"/>
    </location>
    <ligand>
        <name>a divalent metal cation</name>
        <dbReference type="ChEBI" id="CHEBI:60240"/>
    </ligand>
</feature>
<comment type="cofactor">
    <cofactor evidence="14 15">
        <name>Mn(2+)</name>
        <dbReference type="ChEBI" id="CHEBI:29035"/>
    </cofactor>
    <cofactor evidence="14 15">
        <name>Mg(2+)</name>
        <dbReference type="ChEBI" id="CHEBI:18420"/>
    </cofactor>
    <text evidence="14 15">Manganese or magnesium. Binds 1 divalent metal ion per monomer in the absence of substrate. May bind a second metal ion after substrate binding.</text>
</comment>
<dbReference type="GO" id="GO:0003723">
    <property type="term" value="F:RNA binding"/>
    <property type="evidence" value="ECO:0007669"/>
    <property type="project" value="UniProtKB-UniRule"/>
</dbReference>
<sequence length="256" mass="28899">MATIKSIKEALANEVEWQQWMEELKNDERDGVKKALSIWVRQQEKKQQILDEHLAKEAFDRSYRAFPEALIAGTDEAGRGPLAGPVVTAAVILPAYCPGLVGLNDSKQLSFEKREYYLKKIYEYAISTAIHFQDEAAIDRFNIYEATRLSMKSSIEQLEQKPDFVLADAMTLDIDIPQDSIIKGDAKSLAIAAASILAKTARDHYMDDMDRTYPGYGFAQHAGYGTKQHLEALRTLGITPIHRKTFEPIKSMLIEE</sequence>
<dbReference type="CDD" id="cd07182">
    <property type="entry name" value="RNase_HII_bacteria_HII_like"/>
    <property type="match status" value="1"/>
</dbReference>
<gene>
    <name evidence="14" type="primary">rnhB</name>
    <name evidence="18" type="ORF">DEX24_00850</name>
</gene>
<dbReference type="Proteomes" id="UP000245938">
    <property type="component" value="Unassembled WGS sequence"/>
</dbReference>
<dbReference type="GO" id="GO:0032299">
    <property type="term" value="C:ribonuclease H2 complex"/>
    <property type="evidence" value="ECO:0007669"/>
    <property type="project" value="TreeGrafter"/>
</dbReference>
<evidence type="ECO:0000256" key="7">
    <source>
        <dbReference type="ARBA" id="ARBA00019179"/>
    </source>
</evidence>
<accession>A0A2U3AQU3</accession>
<evidence type="ECO:0000256" key="2">
    <source>
        <dbReference type="ARBA" id="ARBA00001946"/>
    </source>
</evidence>
<dbReference type="GO" id="GO:0005737">
    <property type="term" value="C:cytoplasm"/>
    <property type="evidence" value="ECO:0007669"/>
    <property type="project" value="UniProtKB-SubCell"/>
</dbReference>
<dbReference type="FunFam" id="3.30.420.10:FF:000006">
    <property type="entry name" value="Ribonuclease HII"/>
    <property type="match status" value="1"/>
</dbReference>
<comment type="similarity">
    <text evidence="5 14 16">Belongs to the RNase HII family.</text>
</comment>
<keyword evidence="19" id="KW-1185">Reference proteome</keyword>
<evidence type="ECO:0000256" key="9">
    <source>
        <dbReference type="ARBA" id="ARBA00022722"/>
    </source>
</evidence>
<dbReference type="InterPro" id="IPR024567">
    <property type="entry name" value="RNase_HII/HIII_dom"/>
</dbReference>
<dbReference type="InterPro" id="IPR022898">
    <property type="entry name" value="RNase_HII"/>
</dbReference>
<evidence type="ECO:0000256" key="11">
    <source>
        <dbReference type="ARBA" id="ARBA00022759"/>
    </source>
</evidence>
<dbReference type="InterPro" id="IPR036397">
    <property type="entry name" value="RNaseH_sf"/>
</dbReference>
<comment type="function">
    <text evidence="3 14 16">Endonuclease that specifically degrades the RNA of RNA-DNA hybrids.</text>
</comment>
<dbReference type="OrthoDB" id="9803420at2"/>
<evidence type="ECO:0000256" key="10">
    <source>
        <dbReference type="ARBA" id="ARBA00022723"/>
    </source>
</evidence>
<dbReference type="PANTHER" id="PTHR10954:SF18">
    <property type="entry name" value="RIBONUCLEASE HII"/>
    <property type="match status" value="1"/>
</dbReference>
<dbReference type="GO" id="GO:0030145">
    <property type="term" value="F:manganese ion binding"/>
    <property type="evidence" value="ECO:0007669"/>
    <property type="project" value="UniProtKB-UniRule"/>
</dbReference>
<keyword evidence="9 14" id="KW-0540">Nuclease</keyword>
<evidence type="ECO:0000256" key="14">
    <source>
        <dbReference type="HAMAP-Rule" id="MF_00052"/>
    </source>
</evidence>
<evidence type="ECO:0000256" key="12">
    <source>
        <dbReference type="ARBA" id="ARBA00022801"/>
    </source>
</evidence>
<comment type="caution">
    <text evidence="18">The sequence shown here is derived from an EMBL/GenBank/DDBJ whole genome shotgun (WGS) entry which is preliminary data.</text>
</comment>
<dbReference type="GO" id="GO:0043137">
    <property type="term" value="P:DNA replication, removal of RNA primer"/>
    <property type="evidence" value="ECO:0007669"/>
    <property type="project" value="TreeGrafter"/>
</dbReference>
<evidence type="ECO:0000259" key="17">
    <source>
        <dbReference type="PROSITE" id="PS51975"/>
    </source>
</evidence>
<comment type="cofactor">
    <cofactor evidence="2">
        <name>Mg(2+)</name>
        <dbReference type="ChEBI" id="CHEBI:18420"/>
    </cofactor>
</comment>
<keyword evidence="8 14" id="KW-0963">Cytoplasm</keyword>
<evidence type="ECO:0000256" key="5">
    <source>
        <dbReference type="ARBA" id="ARBA00007383"/>
    </source>
</evidence>
<dbReference type="NCBIfam" id="NF000595">
    <property type="entry name" value="PRK00015.1-3"/>
    <property type="match status" value="1"/>
</dbReference>
<dbReference type="HAMAP" id="MF_00052_B">
    <property type="entry name" value="RNase_HII_B"/>
    <property type="match status" value="1"/>
</dbReference>
<dbReference type="PROSITE" id="PS51975">
    <property type="entry name" value="RNASE_H_2"/>
    <property type="match status" value="1"/>
</dbReference>